<keyword evidence="2" id="KW-1185">Reference proteome</keyword>
<dbReference type="AlphaFoldDB" id="A0AAV5TTN4"/>
<sequence length="176" mass="18993">EARSMSPRWIVHLISISPSSSSSFSMAIGDEDYSLVHSDGTEYDACGVGLDKVYVVIVSTVSSLKITVPSTHANQFHLRLVSSTSLALRNGELAGRAAILSIHQDASNHTIRVRTWSNETRKLTQITISPDLVVQSIGKQLLRDQVGSVIAAGDGPLLARFCDQNSSCKTLLRGTK</sequence>
<feature type="non-terminal residue" evidence="1">
    <location>
        <position position="176"/>
    </location>
</feature>
<gene>
    <name evidence="1" type="ORF">PENTCL1PPCAC_19987</name>
</gene>
<evidence type="ECO:0000313" key="2">
    <source>
        <dbReference type="Proteomes" id="UP001432027"/>
    </source>
</evidence>
<organism evidence="1 2">
    <name type="scientific">Pristionchus entomophagus</name>
    <dbReference type="NCBI Taxonomy" id="358040"/>
    <lineage>
        <taxon>Eukaryota</taxon>
        <taxon>Metazoa</taxon>
        <taxon>Ecdysozoa</taxon>
        <taxon>Nematoda</taxon>
        <taxon>Chromadorea</taxon>
        <taxon>Rhabditida</taxon>
        <taxon>Rhabditina</taxon>
        <taxon>Diplogasteromorpha</taxon>
        <taxon>Diplogasteroidea</taxon>
        <taxon>Neodiplogasteridae</taxon>
        <taxon>Pristionchus</taxon>
    </lineage>
</organism>
<reference evidence="1" key="1">
    <citation type="submission" date="2023-10" db="EMBL/GenBank/DDBJ databases">
        <title>Genome assembly of Pristionchus species.</title>
        <authorList>
            <person name="Yoshida K."/>
            <person name="Sommer R.J."/>
        </authorList>
    </citation>
    <scope>NUCLEOTIDE SEQUENCE</scope>
    <source>
        <strain evidence="1">RS0144</strain>
    </source>
</reference>
<feature type="non-terminal residue" evidence="1">
    <location>
        <position position="1"/>
    </location>
</feature>
<dbReference type="Proteomes" id="UP001432027">
    <property type="component" value="Unassembled WGS sequence"/>
</dbReference>
<name>A0AAV5TTN4_9BILA</name>
<evidence type="ECO:0000313" key="1">
    <source>
        <dbReference type="EMBL" id="GMS97812.1"/>
    </source>
</evidence>
<comment type="caution">
    <text evidence="1">The sequence shown here is derived from an EMBL/GenBank/DDBJ whole genome shotgun (WGS) entry which is preliminary data.</text>
</comment>
<protein>
    <submittedName>
        <fullName evidence="1">Uncharacterized protein</fullName>
    </submittedName>
</protein>
<dbReference type="EMBL" id="BTSX01000004">
    <property type="protein sequence ID" value="GMS97812.1"/>
    <property type="molecule type" value="Genomic_DNA"/>
</dbReference>
<proteinExistence type="predicted"/>
<accession>A0AAV5TTN4</accession>